<organism evidence="1 2">
    <name type="scientific">Rotaria socialis</name>
    <dbReference type="NCBI Taxonomy" id="392032"/>
    <lineage>
        <taxon>Eukaryota</taxon>
        <taxon>Metazoa</taxon>
        <taxon>Spiralia</taxon>
        <taxon>Gnathifera</taxon>
        <taxon>Rotifera</taxon>
        <taxon>Eurotatoria</taxon>
        <taxon>Bdelloidea</taxon>
        <taxon>Philodinida</taxon>
        <taxon>Philodinidae</taxon>
        <taxon>Rotaria</taxon>
    </lineage>
</organism>
<name>A0A821W9W3_9BILA</name>
<protein>
    <submittedName>
        <fullName evidence="1">Uncharacterized protein</fullName>
    </submittedName>
</protein>
<dbReference type="Proteomes" id="UP000663848">
    <property type="component" value="Unassembled WGS sequence"/>
</dbReference>
<dbReference type="EMBL" id="CAJOBR010019108">
    <property type="protein sequence ID" value="CAF4922326.1"/>
    <property type="molecule type" value="Genomic_DNA"/>
</dbReference>
<accession>A0A821W9W3</accession>
<evidence type="ECO:0000313" key="2">
    <source>
        <dbReference type="Proteomes" id="UP000663848"/>
    </source>
</evidence>
<sequence length="66" mass="7933">MNIIEEYFWNADMALQMNRLDESCQFICQAIEQLDQSHLTLEQLELVWSVIPIQNFVFHEKAKLIY</sequence>
<reference evidence="1" key="1">
    <citation type="submission" date="2021-02" db="EMBL/GenBank/DDBJ databases">
        <authorList>
            <person name="Nowell W R."/>
        </authorList>
    </citation>
    <scope>NUCLEOTIDE SEQUENCE</scope>
</reference>
<dbReference type="AlphaFoldDB" id="A0A821W9W3"/>
<proteinExistence type="predicted"/>
<gene>
    <name evidence="1" type="ORF">QYT958_LOCUS31495</name>
</gene>
<comment type="caution">
    <text evidence="1">The sequence shown here is derived from an EMBL/GenBank/DDBJ whole genome shotgun (WGS) entry which is preliminary data.</text>
</comment>
<evidence type="ECO:0000313" key="1">
    <source>
        <dbReference type="EMBL" id="CAF4922326.1"/>
    </source>
</evidence>